<evidence type="ECO:0000259" key="1">
    <source>
        <dbReference type="Pfam" id="PF00291"/>
    </source>
</evidence>
<dbReference type="Gene3D" id="3.40.50.1100">
    <property type="match status" value="2"/>
</dbReference>
<reference evidence="2" key="1">
    <citation type="submission" date="2018-05" db="EMBL/GenBank/DDBJ databases">
        <authorList>
            <person name="Lanie J.A."/>
            <person name="Ng W.-L."/>
            <person name="Kazmierczak K.M."/>
            <person name="Andrzejewski T.M."/>
            <person name="Davidsen T.M."/>
            <person name="Wayne K.J."/>
            <person name="Tettelin H."/>
            <person name="Glass J.I."/>
            <person name="Rusch D."/>
            <person name="Podicherti R."/>
            <person name="Tsui H.-C.T."/>
            <person name="Winkler M.E."/>
        </authorList>
    </citation>
    <scope>NUCLEOTIDE SEQUENCE</scope>
</reference>
<dbReference type="Pfam" id="PF00291">
    <property type="entry name" value="PALP"/>
    <property type="match status" value="1"/>
</dbReference>
<sequence length="81" mass="8948">MPEKATLAQLEMAQAVVYDYLKPTPEICWPLLSQRCGCEVWVKHENHTPTGAFKVRGGLSYLNDLCKNNTPVSGIISATRG</sequence>
<feature type="domain" description="Tryptophan synthase beta chain-like PALP" evidence="1">
    <location>
        <begin position="20"/>
        <end position="81"/>
    </location>
</feature>
<dbReference type="InterPro" id="IPR001926">
    <property type="entry name" value="TrpB-like_PALP"/>
</dbReference>
<evidence type="ECO:0000313" key="2">
    <source>
        <dbReference type="EMBL" id="SVA83743.1"/>
    </source>
</evidence>
<name>A0A381Z4K6_9ZZZZ</name>
<protein>
    <recommendedName>
        <fullName evidence="1">Tryptophan synthase beta chain-like PALP domain-containing protein</fullName>
    </recommendedName>
</protein>
<dbReference type="SUPFAM" id="SSF53686">
    <property type="entry name" value="Tryptophan synthase beta subunit-like PLP-dependent enzymes"/>
    <property type="match status" value="1"/>
</dbReference>
<proteinExistence type="predicted"/>
<organism evidence="2">
    <name type="scientific">marine metagenome</name>
    <dbReference type="NCBI Taxonomy" id="408172"/>
    <lineage>
        <taxon>unclassified sequences</taxon>
        <taxon>metagenomes</taxon>
        <taxon>ecological metagenomes</taxon>
    </lineage>
</organism>
<dbReference type="EMBL" id="UINC01019793">
    <property type="protein sequence ID" value="SVA83743.1"/>
    <property type="molecule type" value="Genomic_DNA"/>
</dbReference>
<gene>
    <name evidence="2" type="ORF">METZ01_LOCUS136597</name>
</gene>
<feature type="non-terminal residue" evidence="2">
    <location>
        <position position="81"/>
    </location>
</feature>
<dbReference type="AlphaFoldDB" id="A0A381Z4K6"/>
<dbReference type="InterPro" id="IPR036052">
    <property type="entry name" value="TrpB-like_PALP_sf"/>
</dbReference>
<accession>A0A381Z4K6</accession>